<dbReference type="Proteomes" id="UP001066276">
    <property type="component" value="Chromosome 7"/>
</dbReference>
<gene>
    <name evidence="1" type="ORF">NDU88_010380</name>
</gene>
<sequence>MNRASCRFEYQHANARKNQAHFHTHKIKSFIMKVKPKNSKVFENGIGGPARPLSYCPINEGQGLEDQSRPPKQELRKLLLCTGTSE</sequence>
<evidence type="ECO:0000313" key="2">
    <source>
        <dbReference type="Proteomes" id="UP001066276"/>
    </source>
</evidence>
<dbReference type="AlphaFoldDB" id="A0AAV7Q206"/>
<keyword evidence="2" id="KW-1185">Reference proteome</keyword>
<organism evidence="1 2">
    <name type="scientific">Pleurodeles waltl</name>
    <name type="common">Iberian ribbed newt</name>
    <dbReference type="NCBI Taxonomy" id="8319"/>
    <lineage>
        <taxon>Eukaryota</taxon>
        <taxon>Metazoa</taxon>
        <taxon>Chordata</taxon>
        <taxon>Craniata</taxon>
        <taxon>Vertebrata</taxon>
        <taxon>Euteleostomi</taxon>
        <taxon>Amphibia</taxon>
        <taxon>Batrachia</taxon>
        <taxon>Caudata</taxon>
        <taxon>Salamandroidea</taxon>
        <taxon>Salamandridae</taxon>
        <taxon>Pleurodelinae</taxon>
        <taxon>Pleurodeles</taxon>
    </lineage>
</organism>
<accession>A0AAV7Q206</accession>
<reference evidence="1" key="1">
    <citation type="journal article" date="2022" name="bioRxiv">
        <title>Sequencing and chromosome-scale assembly of the giantPleurodeles waltlgenome.</title>
        <authorList>
            <person name="Brown T."/>
            <person name="Elewa A."/>
            <person name="Iarovenko S."/>
            <person name="Subramanian E."/>
            <person name="Araus A.J."/>
            <person name="Petzold A."/>
            <person name="Susuki M."/>
            <person name="Suzuki K.-i.T."/>
            <person name="Hayashi T."/>
            <person name="Toyoda A."/>
            <person name="Oliveira C."/>
            <person name="Osipova E."/>
            <person name="Leigh N.D."/>
            <person name="Simon A."/>
            <person name="Yun M.H."/>
        </authorList>
    </citation>
    <scope>NUCLEOTIDE SEQUENCE</scope>
    <source>
        <strain evidence="1">20211129_DDA</strain>
        <tissue evidence="1">Liver</tissue>
    </source>
</reference>
<dbReference type="EMBL" id="JANPWB010000011">
    <property type="protein sequence ID" value="KAJ1132050.1"/>
    <property type="molecule type" value="Genomic_DNA"/>
</dbReference>
<comment type="caution">
    <text evidence="1">The sequence shown here is derived from an EMBL/GenBank/DDBJ whole genome shotgun (WGS) entry which is preliminary data.</text>
</comment>
<name>A0AAV7Q206_PLEWA</name>
<protein>
    <submittedName>
        <fullName evidence="1">Uncharacterized protein</fullName>
    </submittedName>
</protein>
<proteinExistence type="predicted"/>
<evidence type="ECO:0000313" key="1">
    <source>
        <dbReference type="EMBL" id="KAJ1132050.1"/>
    </source>
</evidence>